<sequence length="412" mass="48640">MLTLSYKHFVDYIRDHKLKHKNENKPMLIYKLILKSLVGKNDRVRNLSEVTKIAAIFQSKDSKVSEYNSLLCDKIEKLKTFGHFNALKDPATYSLFLSTEALGMEEKKHIKNILNKYLKQKNNKQIKDFLEDYLISDENNKEAAKKNERIKLFSSYIGLRKFMHFGYQDGQLATNRHELIARVFKHKSDVLIHDLKENKIMGKVFYLQSTIEFQKRSLPHIHILVKVSKDDFRLTSDQYTHKSNDDKIAAEVVETVDSKDEVKLHIDSGVRLAIRFINEDCTFNDEINNGNNNCFKAEKNYKFTLVPYCNLNKNDINARKYLYNETPEYYWFDLKTREWKLRHRQRHTIERIFTVSPMNVELFSLRQLLLHVPGVKCEGDLKIVNGFQWLSFKNAAKARGLFDTEDNYNELF</sequence>
<evidence type="ECO:0000313" key="2">
    <source>
        <dbReference type="Proteomes" id="UP000035680"/>
    </source>
</evidence>
<proteinExistence type="predicted"/>
<evidence type="ECO:0000259" key="1">
    <source>
        <dbReference type="Pfam" id="PF14214"/>
    </source>
</evidence>
<organism evidence="2 3">
    <name type="scientific">Strongyloides venezuelensis</name>
    <name type="common">Threadworm</name>
    <dbReference type="NCBI Taxonomy" id="75913"/>
    <lineage>
        <taxon>Eukaryota</taxon>
        <taxon>Metazoa</taxon>
        <taxon>Ecdysozoa</taxon>
        <taxon>Nematoda</taxon>
        <taxon>Chromadorea</taxon>
        <taxon>Rhabditida</taxon>
        <taxon>Tylenchina</taxon>
        <taxon>Panagrolaimomorpha</taxon>
        <taxon>Strongyloidoidea</taxon>
        <taxon>Strongyloididae</taxon>
        <taxon>Strongyloides</taxon>
    </lineage>
</organism>
<reference evidence="2" key="1">
    <citation type="submission" date="2014-07" db="EMBL/GenBank/DDBJ databases">
        <authorList>
            <person name="Martin A.A"/>
            <person name="De Silva N."/>
        </authorList>
    </citation>
    <scope>NUCLEOTIDE SEQUENCE</scope>
</reference>
<feature type="domain" description="Helitron helicase-like" evidence="1">
    <location>
        <begin position="170"/>
        <end position="225"/>
    </location>
</feature>
<dbReference type="AlphaFoldDB" id="A0A0K0FZ87"/>
<dbReference type="WBParaSite" id="SVE_1776400.1">
    <property type="protein sequence ID" value="SVE_1776400.1"/>
    <property type="gene ID" value="SVE_1776400"/>
</dbReference>
<dbReference type="Proteomes" id="UP000035680">
    <property type="component" value="Unassembled WGS sequence"/>
</dbReference>
<evidence type="ECO:0000313" key="3">
    <source>
        <dbReference type="WBParaSite" id="SVE_1776400.1"/>
    </source>
</evidence>
<dbReference type="Pfam" id="PF14214">
    <property type="entry name" value="Helitron_like_N"/>
    <property type="match status" value="1"/>
</dbReference>
<reference evidence="3" key="2">
    <citation type="submission" date="2015-08" db="UniProtKB">
        <authorList>
            <consortium name="WormBaseParasite"/>
        </authorList>
    </citation>
    <scope>IDENTIFICATION</scope>
</reference>
<dbReference type="InterPro" id="IPR025476">
    <property type="entry name" value="Helitron_helicase-like"/>
</dbReference>
<dbReference type="STRING" id="75913.A0A0K0FZ87"/>
<keyword evidence="2" id="KW-1185">Reference proteome</keyword>
<name>A0A0K0FZ87_STRVS</name>
<accession>A0A0K0FZ87</accession>
<protein>
    <submittedName>
        <fullName evidence="3">Helitron_like_N domain-containing protein</fullName>
    </submittedName>
</protein>